<dbReference type="AlphaFoldDB" id="A0A4R1B741"/>
<comment type="caution">
    <text evidence="2">The sequence shown here is derived from an EMBL/GenBank/DDBJ whole genome shotgun (WGS) entry which is preliminary data.</text>
</comment>
<dbReference type="RefSeq" id="WP_131448400.1">
    <property type="nucleotide sequence ID" value="NZ_SJZB01000046.1"/>
</dbReference>
<organism evidence="2 3">
    <name type="scientific">Parasulfuritortus cantonensis</name>
    <dbReference type="NCBI Taxonomy" id="2528202"/>
    <lineage>
        <taxon>Bacteria</taxon>
        <taxon>Pseudomonadati</taxon>
        <taxon>Pseudomonadota</taxon>
        <taxon>Betaproteobacteria</taxon>
        <taxon>Nitrosomonadales</taxon>
        <taxon>Thiobacillaceae</taxon>
        <taxon>Parasulfuritortus</taxon>
    </lineage>
</organism>
<dbReference type="EMBL" id="SJZB01000046">
    <property type="protein sequence ID" value="TCJ11955.1"/>
    <property type="molecule type" value="Genomic_DNA"/>
</dbReference>
<evidence type="ECO:0000313" key="2">
    <source>
        <dbReference type="EMBL" id="TCJ11955.1"/>
    </source>
</evidence>
<accession>A0A4R1B741</accession>
<sequence length="122" mass="13448">MATFDEAAGAASRAGNPHRKIPHPRFGDLDGLLAGIESALATDRPVGGAALVELFYLSEMDRYGMVSADKYLDEAHGYPLKNFRIEINRCVAAVRTRLDKGEVPADWHPQMLKQLGIAKDRR</sequence>
<reference evidence="2 3" key="1">
    <citation type="submission" date="2019-03" db="EMBL/GenBank/DDBJ databases">
        <title>Genome sequence of Thiobacillaceae bacterium LSR1, a sulfur-oxidizing bacterium isolated from freshwater sediment.</title>
        <authorList>
            <person name="Li S."/>
        </authorList>
    </citation>
    <scope>NUCLEOTIDE SEQUENCE [LARGE SCALE GENOMIC DNA]</scope>
    <source>
        <strain evidence="2 3">LSR1</strain>
    </source>
</reference>
<protein>
    <submittedName>
        <fullName evidence="2">Uncharacterized protein</fullName>
    </submittedName>
</protein>
<evidence type="ECO:0000256" key="1">
    <source>
        <dbReference type="SAM" id="MobiDB-lite"/>
    </source>
</evidence>
<gene>
    <name evidence="2" type="ORF">EZJ19_13395</name>
</gene>
<evidence type="ECO:0000313" key="3">
    <source>
        <dbReference type="Proteomes" id="UP000295443"/>
    </source>
</evidence>
<proteinExistence type="predicted"/>
<keyword evidence="3" id="KW-1185">Reference proteome</keyword>
<feature type="region of interest" description="Disordered" evidence="1">
    <location>
        <begin position="1"/>
        <end position="23"/>
    </location>
</feature>
<dbReference type="Proteomes" id="UP000295443">
    <property type="component" value="Unassembled WGS sequence"/>
</dbReference>
<name>A0A4R1B741_9PROT</name>